<dbReference type="GO" id="GO:0016226">
    <property type="term" value="P:iron-sulfur cluster assembly"/>
    <property type="evidence" value="ECO:0007669"/>
    <property type="project" value="InterPro"/>
</dbReference>
<comment type="similarity">
    <text evidence="1">Belongs to the NifU family.</text>
</comment>
<organism evidence="3 4">
    <name type="scientific">Anaeromyces robustus</name>
    <dbReference type="NCBI Taxonomy" id="1754192"/>
    <lineage>
        <taxon>Eukaryota</taxon>
        <taxon>Fungi</taxon>
        <taxon>Fungi incertae sedis</taxon>
        <taxon>Chytridiomycota</taxon>
        <taxon>Chytridiomycota incertae sedis</taxon>
        <taxon>Neocallimastigomycetes</taxon>
        <taxon>Neocallimastigales</taxon>
        <taxon>Neocallimastigaceae</taxon>
        <taxon>Anaeromyces</taxon>
    </lineage>
</organism>
<name>A0A1Y1WW98_9FUNG</name>
<keyword evidence="4" id="KW-1185">Reference proteome</keyword>
<accession>A0A1Y1WW98</accession>
<dbReference type="PIRSF" id="PIRSF036773">
    <property type="entry name" value="HIRIP5"/>
    <property type="match status" value="1"/>
</dbReference>
<dbReference type="OrthoDB" id="565552at2759"/>
<evidence type="ECO:0000256" key="1">
    <source>
        <dbReference type="ARBA" id="ARBA00006420"/>
    </source>
</evidence>
<reference evidence="3 4" key="2">
    <citation type="submission" date="2016-08" db="EMBL/GenBank/DDBJ databases">
        <title>Pervasive Adenine N6-methylation of Active Genes in Fungi.</title>
        <authorList>
            <consortium name="DOE Joint Genome Institute"/>
            <person name="Mondo S.J."/>
            <person name="Dannebaum R.O."/>
            <person name="Kuo R.C."/>
            <person name="Labutti K."/>
            <person name="Haridas S."/>
            <person name="Kuo A."/>
            <person name="Salamov A."/>
            <person name="Ahrendt S.R."/>
            <person name="Lipzen A."/>
            <person name="Sullivan W."/>
            <person name="Andreopoulos W.B."/>
            <person name="Clum A."/>
            <person name="Lindquist E."/>
            <person name="Daum C."/>
            <person name="Ramamoorthy G.K."/>
            <person name="Gryganskyi A."/>
            <person name="Culley D."/>
            <person name="Magnuson J.K."/>
            <person name="James T.Y."/>
            <person name="O'Malley M.A."/>
            <person name="Stajich J.E."/>
            <person name="Spatafora J.W."/>
            <person name="Visel A."/>
            <person name="Grigoriev I.V."/>
        </authorList>
    </citation>
    <scope>NUCLEOTIDE SEQUENCE [LARGE SCALE GENOMIC DNA]</scope>
    <source>
        <strain evidence="3 4">S4</strain>
    </source>
</reference>
<reference evidence="3 4" key="1">
    <citation type="submission" date="2016-08" db="EMBL/GenBank/DDBJ databases">
        <title>A Parts List for Fungal Cellulosomes Revealed by Comparative Genomics.</title>
        <authorList>
            <consortium name="DOE Joint Genome Institute"/>
            <person name="Haitjema C.H."/>
            <person name="Gilmore S.P."/>
            <person name="Henske J.K."/>
            <person name="Solomon K.V."/>
            <person name="De Groot R."/>
            <person name="Kuo A."/>
            <person name="Mondo S.J."/>
            <person name="Salamov A.A."/>
            <person name="Labutti K."/>
            <person name="Zhao Z."/>
            <person name="Chiniquy J."/>
            <person name="Barry K."/>
            <person name="Brewer H.M."/>
            <person name="Purvine S.O."/>
            <person name="Wright A.T."/>
            <person name="Boxma B."/>
            <person name="Van Alen T."/>
            <person name="Hackstein J.H."/>
            <person name="Baker S.E."/>
            <person name="Grigoriev I.V."/>
            <person name="O'Malley M.A."/>
        </authorList>
    </citation>
    <scope>NUCLEOTIDE SEQUENCE [LARGE SCALE GENOMIC DNA]</scope>
    <source>
        <strain evidence="3 4">S4</strain>
    </source>
</reference>
<proteinExistence type="inferred from homology"/>
<dbReference type="InterPro" id="IPR001075">
    <property type="entry name" value="NIF_FeS_clus_asmbl_NifU_C"/>
</dbReference>
<dbReference type="GO" id="GO:0005506">
    <property type="term" value="F:iron ion binding"/>
    <property type="evidence" value="ECO:0007669"/>
    <property type="project" value="InterPro"/>
</dbReference>
<dbReference type="EMBL" id="MCFG01000233">
    <property type="protein sequence ID" value="ORX77831.1"/>
    <property type="molecule type" value="Genomic_DNA"/>
</dbReference>
<dbReference type="STRING" id="1754192.A0A1Y1WW98"/>
<dbReference type="Gene3D" id="3.30.1370.70">
    <property type="entry name" value="Scaffold protein Nfu/NifU, N-terminal domain"/>
    <property type="match status" value="1"/>
</dbReference>
<feature type="domain" description="Scaffold protein Nfu/NifU N-terminal" evidence="2">
    <location>
        <begin position="3"/>
        <end position="92"/>
    </location>
</feature>
<dbReference type="AlphaFoldDB" id="A0A1Y1WW98"/>
<evidence type="ECO:0000313" key="3">
    <source>
        <dbReference type="EMBL" id="ORX77831.1"/>
    </source>
</evidence>
<gene>
    <name evidence="3" type="ORF">BCR32DRAFT_261654</name>
</gene>
<dbReference type="SMART" id="SM00932">
    <property type="entry name" value="Nfu_N"/>
    <property type="match status" value="1"/>
</dbReference>
<dbReference type="Pfam" id="PF01106">
    <property type="entry name" value="NifU"/>
    <property type="match status" value="1"/>
</dbReference>
<dbReference type="InterPro" id="IPR036498">
    <property type="entry name" value="Nfu/NifU_N_sf"/>
</dbReference>
<dbReference type="SUPFAM" id="SSF110836">
    <property type="entry name" value="Hypothetical protein SAV1430"/>
    <property type="match status" value="1"/>
</dbReference>
<dbReference type="InterPro" id="IPR014824">
    <property type="entry name" value="Nfu/NifU_N"/>
</dbReference>
<evidence type="ECO:0000313" key="4">
    <source>
        <dbReference type="Proteomes" id="UP000193944"/>
    </source>
</evidence>
<sequence>MFIDVDATPNVNTLKFKPKGVGILPENQTIEFLDIEVARESSPLAEELMEIEGVQSVFFSSDYISITKEHDAEWQILKPDVYAIITDYIESGEPILLNNNGKTKPITHSKADIENSTVNEIKELIEHRIRPSIQLDGGDVEFVDYIDNVVYVKLKGACRSCSMAELTLKQGIENMLKHYIPEIKSVEKLQ</sequence>
<evidence type="ECO:0000259" key="2">
    <source>
        <dbReference type="SMART" id="SM00932"/>
    </source>
</evidence>
<dbReference type="Gene3D" id="3.30.300.130">
    <property type="entry name" value="Fe-S cluster assembly (FSCA)"/>
    <property type="match status" value="1"/>
</dbReference>
<dbReference type="GO" id="GO:0051536">
    <property type="term" value="F:iron-sulfur cluster binding"/>
    <property type="evidence" value="ECO:0007669"/>
    <property type="project" value="InterPro"/>
</dbReference>
<dbReference type="InterPro" id="IPR035433">
    <property type="entry name" value="NFU1-like"/>
</dbReference>
<dbReference type="SUPFAM" id="SSF117916">
    <property type="entry name" value="Fe-S cluster assembly (FSCA) domain-like"/>
    <property type="match status" value="1"/>
</dbReference>
<dbReference type="Proteomes" id="UP000193944">
    <property type="component" value="Unassembled WGS sequence"/>
</dbReference>
<dbReference type="InterPro" id="IPR034904">
    <property type="entry name" value="FSCA_dom_sf"/>
</dbReference>
<dbReference type="PANTHER" id="PTHR11178">
    <property type="entry name" value="IRON-SULFUR CLUSTER SCAFFOLD PROTEIN NFU-RELATED"/>
    <property type="match status" value="1"/>
</dbReference>
<comment type="caution">
    <text evidence="3">The sequence shown here is derived from an EMBL/GenBank/DDBJ whole genome shotgun (WGS) entry which is preliminary data.</text>
</comment>
<protein>
    <submittedName>
        <fullName evidence="3">HIRA-interacting protein 5</fullName>
    </submittedName>
</protein>
<dbReference type="Pfam" id="PF08712">
    <property type="entry name" value="Nfu_N"/>
    <property type="match status" value="1"/>
</dbReference>